<dbReference type="Proteomes" id="UP000515158">
    <property type="component" value="Unplaced"/>
</dbReference>
<dbReference type="Gene3D" id="3.40.50.150">
    <property type="entry name" value="Vaccinia Virus protein VP39"/>
    <property type="match status" value="1"/>
</dbReference>
<dbReference type="SUPFAM" id="SSF53335">
    <property type="entry name" value="S-adenosyl-L-methionine-dependent methyltransferases"/>
    <property type="match status" value="1"/>
</dbReference>
<evidence type="ECO:0000256" key="5">
    <source>
        <dbReference type="PROSITE-ProRule" id="PRU01016"/>
    </source>
</evidence>
<evidence type="ECO:0000256" key="2">
    <source>
        <dbReference type="ARBA" id="ARBA00022603"/>
    </source>
</evidence>
<dbReference type="InterPro" id="IPR001525">
    <property type="entry name" value="C5_MeTfrase"/>
</dbReference>
<dbReference type="InterPro" id="IPR050390">
    <property type="entry name" value="C5-Methyltransferase"/>
</dbReference>
<dbReference type="EC" id="2.1.1.37" evidence="1"/>
<dbReference type="InterPro" id="IPR018117">
    <property type="entry name" value="C5_DNA_meth_AS"/>
</dbReference>
<sequence length="343" mass="39003">MARERKYKKRKRGYRKHFSKPKKGCKPYKGLVKADEDGFIEGFCGFENPPLPAIRVLSLFDGIGSALVALDKLNLDVEAFYSSEIDEKAIKLLRFHYHDRIKMLGPVQNLTEGKLASLGVINLLCGGSPCAELSLVNPARKGLNDPSSSGHLFFEYHRILQYLTKSAKEKGHQFYWMFENTSSMELGTKQQMSSYLQCSPVVRCASQFVPMKRKRFFWGNFPSQSIEESDRDGINLQYFLKPYREATVHSMPTLTTNSHSQRSGREQCLPVTEEGVPSHLYITEQEQLFGFPSHYTDGPNLSVTDRRKLLGKAWCIPVVVDLLKFLCPLFKTKLQSKADISPT</sequence>
<evidence type="ECO:0000256" key="4">
    <source>
        <dbReference type="ARBA" id="ARBA00022691"/>
    </source>
</evidence>
<dbReference type="KEGG" id="tpal:117640429"/>
<accession>A0A6P8Y868</accession>
<keyword evidence="3 5" id="KW-0808">Transferase</keyword>
<dbReference type="OrthoDB" id="641149at2759"/>
<feature type="active site" evidence="5">
    <location>
        <position position="130"/>
    </location>
</feature>
<dbReference type="InterPro" id="IPR029063">
    <property type="entry name" value="SAM-dependent_MTases_sf"/>
</dbReference>
<gene>
    <name evidence="8" type="primary">LOC117640429</name>
</gene>
<evidence type="ECO:0000256" key="1">
    <source>
        <dbReference type="ARBA" id="ARBA00011975"/>
    </source>
</evidence>
<dbReference type="PROSITE" id="PS00094">
    <property type="entry name" value="C5_MTASE_1"/>
    <property type="match status" value="1"/>
</dbReference>
<comment type="similarity">
    <text evidence="5">Belongs to the class I-like SAM-binding methyltransferase superfamily. C5-methyltransferase family.</text>
</comment>
<keyword evidence="7" id="KW-1185">Reference proteome</keyword>
<dbReference type="GO" id="GO:0003886">
    <property type="term" value="F:DNA (cytosine-5-)-methyltransferase activity"/>
    <property type="evidence" value="ECO:0007669"/>
    <property type="project" value="UniProtKB-EC"/>
</dbReference>
<organism evidence="8">
    <name type="scientific">Thrips palmi</name>
    <name type="common">Melon thrips</name>
    <dbReference type="NCBI Taxonomy" id="161013"/>
    <lineage>
        <taxon>Eukaryota</taxon>
        <taxon>Metazoa</taxon>
        <taxon>Ecdysozoa</taxon>
        <taxon>Arthropoda</taxon>
        <taxon>Hexapoda</taxon>
        <taxon>Insecta</taxon>
        <taxon>Pterygota</taxon>
        <taxon>Neoptera</taxon>
        <taxon>Paraneoptera</taxon>
        <taxon>Thysanoptera</taxon>
        <taxon>Terebrantia</taxon>
        <taxon>Thripoidea</taxon>
        <taxon>Thripidae</taxon>
        <taxon>Thrips</taxon>
    </lineage>
</organism>
<proteinExistence type="inferred from homology"/>
<dbReference type="InParanoid" id="A0A6P8Y868"/>
<dbReference type="GO" id="GO:0005634">
    <property type="term" value="C:nucleus"/>
    <property type="evidence" value="ECO:0007669"/>
    <property type="project" value="TreeGrafter"/>
</dbReference>
<evidence type="ECO:0000256" key="3">
    <source>
        <dbReference type="ARBA" id="ARBA00022679"/>
    </source>
</evidence>
<keyword evidence="4 5" id="KW-0949">S-adenosyl-L-methionine</keyword>
<evidence type="ECO:0000313" key="7">
    <source>
        <dbReference type="Proteomes" id="UP000515158"/>
    </source>
</evidence>
<dbReference type="Pfam" id="PF00145">
    <property type="entry name" value="DNA_methylase"/>
    <property type="match status" value="1"/>
</dbReference>
<feature type="region of interest" description="Disordered" evidence="6">
    <location>
        <begin position="1"/>
        <end position="21"/>
    </location>
</feature>
<dbReference type="AlphaFoldDB" id="A0A6P8Y868"/>
<dbReference type="RefSeq" id="XP_034232825.1">
    <property type="nucleotide sequence ID" value="XM_034376934.1"/>
</dbReference>
<dbReference type="GeneID" id="117640429"/>
<dbReference type="PANTHER" id="PTHR23068:SF25">
    <property type="entry name" value="DNA (CYTOSINE-5)-METHYLTRANSFERASE DRM2"/>
    <property type="match status" value="1"/>
</dbReference>
<keyword evidence="2 5" id="KW-0489">Methyltransferase</keyword>
<name>A0A6P8Y868_THRPL</name>
<evidence type="ECO:0000256" key="6">
    <source>
        <dbReference type="SAM" id="MobiDB-lite"/>
    </source>
</evidence>
<dbReference type="GO" id="GO:0032259">
    <property type="term" value="P:methylation"/>
    <property type="evidence" value="ECO:0007669"/>
    <property type="project" value="UniProtKB-KW"/>
</dbReference>
<evidence type="ECO:0000313" key="8">
    <source>
        <dbReference type="RefSeq" id="XP_034232825.1"/>
    </source>
</evidence>
<protein>
    <recommendedName>
        <fullName evidence="1">DNA (cytosine-5-)-methyltransferase</fullName>
        <ecNumber evidence="1">2.1.1.37</ecNumber>
    </recommendedName>
</protein>
<reference evidence="8" key="1">
    <citation type="submission" date="2025-08" db="UniProtKB">
        <authorList>
            <consortium name="RefSeq"/>
        </authorList>
    </citation>
    <scope>IDENTIFICATION</scope>
    <source>
        <tissue evidence="8">Total insect</tissue>
    </source>
</reference>
<dbReference type="PANTHER" id="PTHR23068">
    <property type="entry name" value="DNA CYTOSINE-5- -METHYLTRANSFERASE 3-RELATED"/>
    <property type="match status" value="1"/>
</dbReference>
<dbReference type="PROSITE" id="PS51679">
    <property type="entry name" value="SAM_MT_C5"/>
    <property type="match status" value="1"/>
</dbReference>